<organism evidence="1 2">
    <name type="scientific">Peronosclerospora sorghi</name>
    <dbReference type="NCBI Taxonomy" id="230839"/>
    <lineage>
        <taxon>Eukaryota</taxon>
        <taxon>Sar</taxon>
        <taxon>Stramenopiles</taxon>
        <taxon>Oomycota</taxon>
        <taxon>Peronosporomycetes</taxon>
        <taxon>Peronosporales</taxon>
        <taxon>Peronosporaceae</taxon>
        <taxon>Peronosclerospora</taxon>
    </lineage>
</organism>
<comment type="caution">
    <text evidence="1">The sequence shown here is derived from an EMBL/GenBank/DDBJ whole genome shotgun (WGS) entry which is preliminary data.</text>
</comment>
<dbReference type="Proteomes" id="UP001163321">
    <property type="component" value="Chromosome 4"/>
</dbReference>
<reference evidence="1 2" key="1">
    <citation type="journal article" date="2022" name="bioRxiv">
        <title>The genome of the oomycete Peronosclerospora sorghi, a cosmopolitan pathogen of maize and sorghum, is inflated with dispersed pseudogenes.</title>
        <authorList>
            <person name="Fletcher K."/>
            <person name="Martin F."/>
            <person name="Isakeit T."/>
            <person name="Cavanaugh K."/>
            <person name="Magill C."/>
            <person name="Michelmore R."/>
        </authorList>
    </citation>
    <scope>NUCLEOTIDE SEQUENCE [LARGE SCALE GENOMIC DNA]</scope>
    <source>
        <strain evidence="1">P6</strain>
    </source>
</reference>
<sequence>MWGRTAPAGVINEFILIISSALAKRQQEQHRAPSPHDMVSLVLDCIEHVGTALSPLDERNMAVAALRAGRDTLRAEVLAHVPELATDPTYVPSIDRVQGLVYLDALRELLRLQPPVPFTLCECIHDTVLSDGTFVSRGTNVGLCHYGAARRTQTWVPDAADFRPKRFVDASTGTVRPPPSAHSNAFSGGPRVCVGKALALLEMKIAIATVVGRINCVPHVPREKVQYGMGITIGMQTPLMMHVDVYYLSVFGGQICALIYRLAFPIHYSVA</sequence>
<protein>
    <submittedName>
        <fullName evidence="1">Uncharacterized protein</fullName>
    </submittedName>
</protein>
<name>A0ACC0W4H8_9STRA</name>
<evidence type="ECO:0000313" key="1">
    <source>
        <dbReference type="EMBL" id="KAI9912843.1"/>
    </source>
</evidence>
<accession>A0ACC0W4H8</accession>
<keyword evidence="2" id="KW-1185">Reference proteome</keyword>
<dbReference type="EMBL" id="CM047583">
    <property type="protein sequence ID" value="KAI9912843.1"/>
    <property type="molecule type" value="Genomic_DNA"/>
</dbReference>
<gene>
    <name evidence="1" type="ORF">PsorP6_005784</name>
</gene>
<proteinExistence type="predicted"/>
<evidence type="ECO:0000313" key="2">
    <source>
        <dbReference type="Proteomes" id="UP001163321"/>
    </source>
</evidence>